<reference evidence="2 3" key="1">
    <citation type="submission" date="2016-03" db="EMBL/GenBank/DDBJ databases">
        <authorList>
            <person name="Heylen K."/>
            <person name="De Vos P."/>
            <person name="Vekeman B."/>
        </authorList>
    </citation>
    <scope>NUCLEOTIDE SEQUENCE [LARGE SCALE GENOMIC DNA]</scope>
    <source>
        <strain evidence="2 3">R-49807</strain>
    </source>
</reference>
<evidence type="ECO:0000313" key="2">
    <source>
        <dbReference type="EMBL" id="OAI22761.1"/>
    </source>
</evidence>
<gene>
    <name evidence="2" type="ORF">A1356_18670</name>
    <name evidence="1" type="ORF">A1507_05870</name>
</gene>
<comment type="caution">
    <text evidence="1">The sequence shown here is derived from an EMBL/GenBank/DDBJ whole genome shotgun (WGS) entry which is preliminary data.</text>
</comment>
<dbReference type="EMBL" id="LUUJ01000044">
    <property type="protein sequence ID" value="OAI19876.1"/>
    <property type="molecule type" value="Genomic_DNA"/>
</dbReference>
<evidence type="ECO:0000313" key="4">
    <source>
        <dbReference type="Proteomes" id="UP000077857"/>
    </source>
</evidence>
<evidence type="ECO:0000313" key="3">
    <source>
        <dbReference type="Proteomes" id="UP000077734"/>
    </source>
</evidence>
<dbReference type="AlphaFoldDB" id="A0A177NXW5"/>
<accession>A0A177NXW5</accession>
<keyword evidence="3" id="KW-1185">Reference proteome</keyword>
<dbReference type="Proteomes" id="UP000077734">
    <property type="component" value="Unassembled WGS sequence"/>
</dbReference>
<dbReference type="Proteomes" id="UP000077857">
    <property type="component" value="Unassembled WGS sequence"/>
</dbReference>
<organism evidence="1 4">
    <name type="scientific">Methylomonas koyamae</name>
    <dbReference type="NCBI Taxonomy" id="702114"/>
    <lineage>
        <taxon>Bacteria</taxon>
        <taxon>Pseudomonadati</taxon>
        <taxon>Pseudomonadota</taxon>
        <taxon>Gammaproteobacteria</taxon>
        <taxon>Methylococcales</taxon>
        <taxon>Methylococcaceae</taxon>
        <taxon>Methylomonas</taxon>
    </lineage>
</organism>
<dbReference type="EMBL" id="LUUL01000117">
    <property type="protein sequence ID" value="OAI22761.1"/>
    <property type="molecule type" value="Genomic_DNA"/>
</dbReference>
<protein>
    <submittedName>
        <fullName evidence="1">Uncharacterized protein</fullName>
    </submittedName>
</protein>
<proteinExistence type="predicted"/>
<sequence>MSGLQPVEHRRLVEPLRLSIRFTLRLPSAGRQGRPFVPLPLLEIGSIFVCYRYSLPNRIH</sequence>
<reference evidence="1 4" key="2">
    <citation type="submission" date="2016-03" db="EMBL/GenBank/DDBJ databases">
        <authorList>
            <person name="Ploux O."/>
        </authorList>
    </citation>
    <scope>NUCLEOTIDE SEQUENCE [LARGE SCALE GENOMIC DNA]</scope>
    <source>
        <strain evidence="1 4">R-45378</strain>
    </source>
</reference>
<name>A0A177NXW5_9GAMM</name>
<evidence type="ECO:0000313" key="1">
    <source>
        <dbReference type="EMBL" id="OAI19876.1"/>
    </source>
</evidence>